<keyword evidence="2" id="KW-1185">Reference proteome</keyword>
<dbReference type="OrthoDB" id="5520924at2"/>
<reference evidence="2" key="1">
    <citation type="submission" date="2018-09" db="EMBL/GenBank/DDBJ databases">
        <authorList>
            <person name="Livingstone P.G."/>
            <person name="Whitworth D.E."/>
        </authorList>
    </citation>
    <scope>NUCLEOTIDE SEQUENCE [LARGE SCALE GENOMIC DNA]</scope>
    <source>
        <strain evidence="2">AB050A</strain>
    </source>
</reference>
<sequence length="80" mass="9159">MGAGDTVKVMCDSKGWRVEVAREGFVRRFRYSSESQARYFAAVFELGPSVLPPKNHARRRQGPRLPLHNEVSFGEAWLHE</sequence>
<accession>A0A3A8PIV1</accession>
<dbReference type="RefSeq" id="WP_120559628.1">
    <property type="nucleotide sequence ID" value="NZ_RAWK01000290.1"/>
</dbReference>
<protein>
    <submittedName>
        <fullName evidence="1">Uncharacterized protein</fullName>
    </submittedName>
</protein>
<organism evidence="1 2">
    <name type="scientific">Corallococcus aberystwythensis</name>
    <dbReference type="NCBI Taxonomy" id="2316722"/>
    <lineage>
        <taxon>Bacteria</taxon>
        <taxon>Pseudomonadati</taxon>
        <taxon>Myxococcota</taxon>
        <taxon>Myxococcia</taxon>
        <taxon>Myxococcales</taxon>
        <taxon>Cystobacterineae</taxon>
        <taxon>Myxococcaceae</taxon>
        <taxon>Corallococcus</taxon>
    </lineage>
</organism>
<comment type="caution">
    <text evidence="1">The sequence shown here is derived from an EMBL/GenBank/DDBJ whole genome shotgun (WGS) entry which is preliminary data.</text>
</comment>
<evidence type="ECO:0000313" key="2">
    <source>
        <dbReference type="Proteomes" id="UP000267003"/>
    </source>
</evidence>
<dbReference type="Proteomes" id="UP000267003">
    <property type="component" value="Unassembled WGS sequence"/>
</dbReference>
<dbReference type="EMBL" id="RAWK01000290">
    <property type="protein sequence ID" value="RKH56257.1"/>
    <property type="molecule type" value="Genomic_DNA"/>
</dbReference>
<name>A0A3A8PIV1_9BACT</name>
<evidence type="ECO:0000313" key="1">
    <source>
        <dbReference type="EMBL" id="RKH56257.1"/>
    </source>
</evidence>
<gene>
    <name evidence="1" type="ORF">D7W81_34405</name>
</gene>
<dbReference type="AlphaFoldDB" id="A0A3A8PIV1"/>
<proteinExistence type="predicted"/>